<dbReference type="AlphaFoldDB" id="A0A119HFH8"/>
<dbReference type="EMBL" id="LPHD01000049">
    <property type="protein sequence ID" value="KWA83927.1"/>
    <property type="molecule type" value="Genomic_DNA"/>
</dbReference>
<evidence type="ECO:0000313" key="1">
    <source>
        <dbReference type="EMBL" id="KWA83927.1"/>
    </source>
</evidence>
<gene>
    <name evidence="1" type="ORF">WL29_21410</name>
</gene>
<accession>A0A119HFH8</accession>
<sequence>MRGKHDMEILVNEKGVQDDCIGRFFRYTEAGFTGKNGRFVQTRELRPLKSISCPGCAECAGLDEELAARASEKGFVQFGPMLQSGDTVTLLQVPISRDRETGRPKVWFYEAILANPTT</sequence>
<dbReference type="Proteomes" id="UP000060630">
    <property type="component" value="Unassembled WGS sequence"/>
</dbReference>
<evidence type="ECO:0000313" key="2">
    <source>
        <dbReference type="Proteomes" id="UP000060630"/>
    </source>
</evidence>
<organism evidence="1 2">
    <name type="scientific">Burkholderia ubonensis</name>
    <dbReference type="NCBI Taxonomy" id="101571"/>
    <lineage>
        <taxon>Bacteria</taxon>
        <taxon>Pseudomonadati</taxon>
        <taxon>Pseudomonadota</taxon>
        <taxon>Betaproteobacteria</taxon>
        <taxon>Burkholderiales</taxon>
        <taxon>Burkholderiaceae</taxon>
        <taxon>Burkholderia</taxon>
        <taxon>Burkholderia cepacia complex</taxon>
    </lineage>
</organism>
<reference evidence="1 2" key="1">
    <citation type="submission" date="2015-11" db="EMBL/GenBank/DDBJ databases">
        <title>Expanding the genomic diversity of Burkholderia species for the development of highly accurate diagnostics.</title>
        <authorList>
            <person name="Sahl J."/>
            <person name="Keim P."/>
            <person name="Wagner D."/>
        </authorList>
    </citation>
    <scope>NUCLEOTIDE SEQUENCE [LARGE SCALE GENOMIC DNA]</scope>
    <source>
        <strain evidence="1 2">MSMB2087WGS</strain>
    </source>
</reference>
<name>A0A119HFH8_9BURK</name>
<protein>
    <submittedName>
        <fullName evidence="1">Uncharacterized protein</fullName>
    </submittedName>
</protein>
<proteinExistence type="predicted"/>
<comment type="caution">
    <text evidence="1">The sequence shown here is derived from an EMBL/GenBank/DDBJ whole genome shotgun (WGS) entry which is preliminary data.</text>
</comment>